<gene>
    <name evidence="1" type="ORF">METZ01_LOCUS353498</name>
</gene>
<name>A0A382RSH4_9ZZZZ</name>
<feature type="non-terminal residue" evidence="1">
    <location>
        <position position="318"/>
    </location>
</feature>
<dbReference type="EMBL" id="UINC01123881">
    <property type="protein sequence ID" value="SVD00644.1"/>
    <property type="molecule type" value="Genomic_DNA"/>
</dbReference>
<reference evidence="1" key="1">
    <citation type="submission" date="2018-05" db="EMBL/GenBank/DDBJ databases">
        <authorList>
            <person name="Lanie J.A."/>
            <person name="Ng W.-L."/>
            <person name="Kazmierczak K.M."/>
            <person name="Andrzejewski T.M."/>
            <person name="Davidsen T.M."/>
            <person name="Wayne K.J."/>
            <person name="Tettelin H."/>
            <person name="Glass J.I."/>
            <person name="Rusch D."/>
            <person name="Podicherti R."/>
            <person name="Tsui H.-C.T."/>
            <person name="Winkler M.E."/>
        </authorList>
    </citation>
    <scope>NUCLEOTIDE SEQUENCE</scope>
</reference>
<protein>
    <submittedName>
        <fullName evidence="1">Uncharacterized protein</fullName>
    </submittedName>
</protein>
<proteinExistence type="predicted"/>
<feature type="non-terminal residue" evidence="1">
    <location>
        <position position="1"/>
    </location>
</feature>
<organism evidence="1">
    <name type="scientific">marine metagenome</name>
    <dbReference type="NCBI Taxonomy" id="408172"/>
    <lineage>
        <taxon>unclassified sequences</taxon>
        <taxon>metagenomes</taxon>
        <taxon>ecological metagenomes</taxon>
    </lineage>
</organism>
<accession>A0A382RSH4</accession>
<sequence>HWDANPDDDFFFNCLKNSSEQYKNEIYDIFFGATFLHRDVTYGDVMGVNASEGQYKNLLKIQEKYGIPISLTLNSMDRPIQMIRHDIIKEFVSYIKKYYDDGVRSCTISHTHLMKTGALQEAFPDMDWKNTVNHGIKSTQEMLDYAALGYTTIQLDRKFNRSYAALKRTKKEADRIGVKTCLLIKEYCMPECPFKQEHDCWSGGSSFREIGTDYWETIPFTCNTWRPIRIGGEQKEKDIEVINPRTGTDMMVHSKDDWDEFASIVDIFKLSGRLNNHNPTTTQQKLAYYFEMQKPEVTSADESTVTTNMMMVDSFKEV</sequence>
<dbReference type="AlphaFoldDB" id="A0A382RSH4"/>
<evidence type="ECO:0000313" key="1">
    <source>
        <dbReference type="EMBL" id="SVD00644.1"/>
    </source>
</evidence>